<organism evidence="2">
    <name type="scientific">Sesamum calycinum</name>
    <dbReference type="NCBI Taxonomy" id="2727403"/>
    <lineage>
        <taxon>Eukaryota</taxon>
        <taxon>Viridiplantae</taxon>
        <taxon>Streptophyta</taxon>
        <taxon>Embryophyta</taxon>
        <taxon>Tracheophyta</taxon>
        <taxon>Spermatophyta</taxon>
        <taxon>Magnoliopsida</taxon>
        <taxon>eudicotyledons</taxon>
        <taxon>Gunneridae</taxon>
        <taxon>Pentapetalae</taxon>
        <taxon>asterids</taxon>
        <taxon>lamiids</taxon>
        <taxon>Lamiales</taxon>
        <taxon>Pedaliaceae</taxon>
        <taxon>Sesamum</taxon>
    </lineage>
</organism>
<evidence type="ECO:0000256" key="1">
    <source>
        <dbReference type="SAM" id="MobiDB-lite"/>
    </source>
</evidence>
<protein>
    <submittedName>
        <fullName evidence="2">Uncharacterized protein</fullName>
    </submittedName>
</protein>
<accession>A0AAW2P6L3</accession>
<gene>
    <name evidence="2" type="ORF">Scaly_1563700</name>
</gene>
<sequence length="187" mass="22213">MYFGWGILTWLSPLLNWTRLSIFQRNIRAHRTRTMAHVLRPLILWPRWRHRRPPCYHVLSVHSSLARASTCLQFFSFFSTSYREVHSRSRALKLRDFPPPSDVNESDDESSSDNSGTKKSRNERKREARRAVRWGMELASFSPPQIKRILRVGLLLSKDVFERLMGFSLKEYEIGKQNFYLVDKEIR</sequence>
<name>A0AAW2P6L3_9LAMI</name>
<evidence type="ECO:0000313" key="2">
    <source>
        <dbReference type="EMBL" id="KAL0351750.1"/>
    </source>
</evidence>
<reference evidence="2" key="1">
    <citation type="submission" date="2020-06" db="EMBL/GenBank/DDBJ databases">
        <authorList>
            <person name="Li T."/>
            <person name="Hu X."/>
            <person name="Zhang T."/>
            <person name="Song X."/>
            <person name="Zhang H."/>
            <person name="Dai N."/>
            <person name="Sheng W."/>
            <person name="Hou X."/>
            <person name="Wei L."/>
        </authorList>
    </citation>
    <scope>NUCLEOTIDE SEQUENCE</scope>
    <source>
        <strain evidence="2">KEN8</strain>
        <tissue evidence="2">Leaf</tissue>
    </source>
</reference>
<feature type="region of interest" description="Disordered" evidence="1">
    <location>
        <begin position="96"/>
        <end position="126"/>
    </location>
</feature>
<dbReference type="EMBL" id="JACGWM010000009">
    <property type="protein sequence ID" value="KAL0351750.1"/>
    <property type="molecule type" value="Genomic_DNA"/>
</dbReference>
<comment type="caution">
    <text evidence="2">The sequence shown here is derived from an EMBL/GenBank/DDBJ whole genome shotgun (WGS) entry which is preliminary data.</text>
</comment>
<dbReference type="PANTHER" id="PTHR36898:SF1">
    <property type="entry name" value="OS04G0250700 PROTEIN"/>
    <property type="match status" value="1"/>
</dbReference>
<dbReference type="PANTHER" id="PTHR36898">
    <property type="entry name" value="OSJNBB0026I12.6 PROTEIN"/>
    <property type="match status" value="1"/>
</dbReference>
<dbReference type="AlphaFoldDB" id="A0AAW2P6L3"/>
<reference evidence="2" key="2">
    <citation type="journal article" date="2024" name="Plant">
        <title>Genomic evolution and insights into agronomic trait innovations of Sesamum species.</title>
        <authorList>
            <person name="Miao H."/>
            <person name="Wang L."/>
            <person name="Qu L."/>
            <person name="Liu H."/>
            <person name="Sun Y."/>
            <person name="Le M."/>
            <person name="Wang Q."/>
            <person name="Wei S."/>
            <person name="Zheng Y."/>
            <person name="Lin W."/>
            <person name="Duan Y."/>
            <person name="Cao H."/>
            <person name="Xiong S."/>
            <person name="Wang X."/>
            <person name="Wei L."/>
            <person name="Li C."/>
            <person name="Ma Q."/>
            <person name="Ju M."/>
            <person name="Zhao R."/>
            <person name="Li G."/>
            <person name="Mu C."/>
            <person name="Tian Q."/>
            <person name="Mei H."/>
            <person name="Zhang T."/>
            <person name="Gao T."/>
            <person name="Zhang H."/>
        </authorList>
    </citation>
    <scope>NUCLEOTIDE SEQUENCE</scope>
    <source>
        <strain evidence="2">KEN8</strain>
    </source>
</reference>
<proteinExistence type="predicted"/>